<keyword evidence="2" id="KW-1185">Reference proteome</keyword>
<evidence type="ECO:0000313" key="1">
    <source>
        <dbReference type="EMBL" id="CAJ2678460.1"/>
    </source>
</evidence>
<gene>
    <name evidence="1" type="ORF">MILVUS5_LOCUS40740</name>
</gene>
<sequence>MIDNKSAFTTKKDYGRGEREAQWATAQHTLHGLKVTETKSNNSHHEDSEIAEQAKRCAKADRFIYINKMHLINMIVNFGLVVVILINIIILKTIW</sequence>
<name>A0ACB0MAY9_TRIPR</name>
<organism evidence="1 2">
    <name type="scientific">Trifolium pratense</name>
    <name type="common">Red clover</name>
    <dbReference type="NCBI Taxonomy" id="57577"/>
    <lineage>
        <taxon>Eukaryota</taxon>
        <taxon>Viridiplantae</taxon>
        <taxon>Streptophyta</taxon>
        <taxon>Embryophyta</taxon>
        <taxon>Tracheophyta</taxon>
        <taxon>Spermatophyta</taxon>
        <taxon>Magnoliopsida</taxon>
        <taxon>eudicotyledons</taxon>
        <taxon>Gunneridae</taxon>
        <taxon>Pentapetalae</taxon>
        <taxon>rosids</taxon>
        <taxon>fabids</taxon>
        <taxon>Fabales</taxon>
        <taxon>Fabaceae</taxon>
        <taxon>Papilionoideae</taxon>
        <taxon>50 kb inversion clade</taxon>
        <taxon>NPAAA clade</taxon>
        <taxon>Hologalegina</taxon>
        <taxon>IRL clade</taxon>
        <taxon>Trifolieae</taxon>
        <taxon>Trifolium</taxon>
    </lineage>
</organism>
<protein>
    <submittedName>
        <fullName evidence="1">Uncharacterized protein</fullName>
    </submittedName>
</protein>
<comment type="caution">
    <text evidence="1">The sequence shown here is derived from an EMBL/GenBank/DDBJ whole genome shotgun (WGS) entry which is preliminary data.</text>
</comment>
<reference evidence="1" key="1">
    <citation type="submission" date="2023-10" db="EMBL/GenBank/DDBJ databases">
        <authorList>
            <person name="Rodriguez Cubillos JULIANA M."/>
            <person name="De Vega J."/>
        </authorList>
    </citation>
    <scope>NUCLEOTIDE SEQUENCE</scope>
</reference>
<dbReference type="EMBL" id="CASHSV030000823">
    <property type="protein sequence ID" value="CAJ2678460.1"/>
    <property type="molecule type" value="Genomic_DNA"/>
</dbReference>
<accession>A0ACB0MAY9</accession>
<evidence type="ECO:0000313" key="2">
    <source>
        <dbReference type="Proteomes" id="UP001177021"/>
    </source>
</evidence>
<dbReference type="Proteomes" id="UP001177021">
    <property type="component" value="Unassembled WGS sequence"/>
</dbReference>
<proteinExistence type="predicted"/>